<dbReference type="EnsemblMetazoa" id="CJA12808a.1">
    <property type="protein sequence ID" value="CJA12808a.1"/>
    <property type="gene ID" value="WBGene00132012"/>
</dbReference>
<dbReference type="AlphaFoldDB" id="A0A8R1HZB7"/>
<dbReference type="InterPro" id="IPR016186">
    <property type="entry name" value="C-type_lectin-like/link_sf"/>
</dbReference>
<dbReference type="Pfam" id="PF00059">
    <property type="entry name" value="Lectin_C"/>
    <property type="match status" value="1"/>
</dbReference>
<protein>
    <submittedName>
        <fullName evidence="3">C-type lectin domain-containing protein</fullName>
    </submittedName>
</protein>
<keyword evidence="4" id="KW-1185">Reference proteome</keyword>
<evidence type="ECO:0000313" key="4">
    <source>
        <dbReference type="Proteomes" id="UP000005237"/>
    </source>
</evidence>
<dbReference type="InterPro" id="IPR001304">
    <property type="entry name" value="C-type_lectin-like"/>
</dbReference>
<feature type="domain" description="PAN-3" evidence="2">
    <location>
        <begin position="1"/>
        <end position="112"/>
    </location>
</feature>
<evidence type="ECO:0000259" key="2">
    <source>
        <dbReference type="SMART" id="SM00605"/>
    </source>
</evidence>
<accession>A0A8R1HZB7</accession>
<reference evidence="3" key="2">
    <citation type="submission" date="2022-06" db="UniProtKB">
        <authorList>
            <consortium name="EnsemblMetazoa"/>
        </authorList>
    </citation>
    <scope>IDENTIFICATION</scope>
    <source>
        <strain evidence="3">DF5081</strain>
    </source>
</reference>
<dbReference type="Proteomes" id="UP000005237">
    <property type="component" value="Unassembled WGS sequence"/>
</dbReference>
<dbReference type="InterPro" id="IPR006583">
    <property type="entry name" value="PAN-3_domain"/>
</dbReference>
<feature type="domain" description="C-type lectin" evidence="1">
    <location>
        <begin position="115"/>
        <end position="250"/>
    </location>
</feature>
<organism evidence="3 4">
    <name type="scientific">Caenorhabditis japonica</name>
    <dbReference type="NCBI Taxonomy" id="281687"/>
    <lineage>
        <taxon>Eukaryota</taxon>
        <taxon>Metazoa</taxon>
        <taxon>Ecdysozoa</taxon>
        <taxon>Nematoda</taxon>
        <taxon>Chromadorea</taxon>
        <taxon>Rhabditida</taxon>
        <taxon>Rhabditina</taxon>
        <taxon>Rhabditomorpha</taxon>
        <taxon>Rhabditoidea</taxon>
        <taxon>Rhabditidae</taxon>
        <taxon>Peloderinae</taxon>
        <taxon>Caenorhabditis</taxon>
    </lineage>
</organism>
<evidence type="ECO:0000313" key="3">
    <source>
        <dbReference type="EnsemblMetazoa" id="CJA12808a.1"/>
    </source>
</evidence>
<evidence type="ECO:0000259" key="1">
    <source>
        <dbReference type="SMART" id="SM00034"/>
    </source>
</evidence>
<sequence length="254" mass="28583">MVKIFGKIQGANLTIVTVSSSTEDCIDSCFNKKECILAYMNSNNNCLQYQYKNVETIKVTEGSRMESGNTYVAFKTLLPSETCPSSYQDIYFHIIVNNETVNWVKTSNGWTFQKCRDGWNKFTRTDGVIVCMQVFLLQNTISRKDAKTTCAEEDAVLSGLSSKEELDWVIAKRSKADVIWIDGMRSCPNNDECQIFTWTDGYTQNSTLLQNADLSYTFDDMPENCLVAAGDNINDVSCTRFDNVTGVACGYRLS</sequence>
<dbReference type="OMA" id="QRECDEC"/>
<dbReference type="CDD" id="cd00037">
    <property type="entry name" value="CLECT"/>
    <property type="match status" value="1"/>
</dbReference>
<dbReference type="SMART" id="SM00034">
    <property type="entry name" value="CLECT"/>
    <property type="match status" value="1"/>
</dbReference>
<dbReference type="InterPro" id="IPR016187">
    <property type="entry name" value="CTDL_fold"/>
</dbReference>
<dbReference type="SMART" id="SM00605">
    <property type="entry name" value="CW"/>
    <property type="match status" value="1"/>
</dbReference>
<dbReference type="SUPFAM" id="SSF56436">
    <property type="entry name" value="C-type lectin-like"/>
    <property type="match status" value="1"/>
</dbReference>
<dbReference type="Gene3D" id="3.10.100.10">
    <property type="entry name" value="Mannose-Binding Protein A, subunit A"/>
    <property type="match status" value="1"/>
</dbReference>
<proteinExistence type="predicted"/>
<name>A0A8R1HZB7_CAEJA</name>
<dbReference type="PANTHER" id="PTHR47629:SF5">
    <property type="entry name" value="C-TYPE LECTIN-RELATED"/>
    <property type="match status" value="1"/>
</dbReference>
<reference evidence="4" key="1">
    <citation type="submission" date="2010-08" db="EMBL/GenBank/DDBJ databases">
        <authorList>
            <consortium name="Caenorhabditis japonica Sequencing Consortium"/>
            <person name="Wilson R.K."/>
        </authorList>
    </citation>
    <scope>NUCLEOTIDE SEQUENCE [LARGE SCALE GENOMIC DNA]</scope>
    <source>
        <strain evidence="4">DF5081</strain>
    </source>
</reference>
<dbReference type="PANTHER" id="PTHR47629">
    <property type="entry name" value="C-TYPE LECTIN-RELATED"/>
    <property type="match status" value="1"/>
</dbReference>
<dbReference type="Pfam" id="PF08277">
    <property type="entry name" value="PAN_3"/>
    <property type="match status" value="1"/>
</dbReference>